<keyword evidence="2" id="KW-0472">Membrane</keyword>
<evidence type="ECO:0000256" key="2">
    <source>
        <dbReference type="SAM" id="Phobius"/>
    </source>
</evidence>
<dbReference type="InterPro" id="IPR050640">
    <property type="entry name" value="Bact_2-comp_sensor_kinase"/>
</dbReference>
<name>A0A4D7JYS1_9BACT</name>
<dbReference type="GO" id="GO:0000155">
    <property type="term" value="F:phosphorelay sensor kinase activity"/>
    <property type="evidence" value="ECO:0007669"/>
    <property type="project" value="InterPro"/>
</dbReference>
<keyword evidence="2" id="KW-0812">Transmembrane</keyword>
<feature type="transmembrane region" description="Helical" evidence="2">
    <location>
        <begin position="68"/>
        <end position="90"/>
    </location>
</feature>
<dbReference type="PANTHER" id="PTHR34220">
    <property type="entry name" value="SENSOR HISTIDINE KINASE YPDA"/>
    <property type="match status" value="1"/>
</dbReference>
<dbReference type="Proteomes" id="UP000298616">
    <property type="component" value="Chromosome"/>
</dbReference>
<dbReference type="InterPro" id="IPR036890">
    <property type="entry name" value="HATPase_C_sf"/>
</dbReference>
<evidence type="ECO:0000259" key="3">
    <source>
        <dbReference type="Pfam" id="PF06580"/>
    </source>
</evidence>
<feature type="coiled-coil region" evidence="1">
    <location>
        <begin position="89"/>
        <end position="116"/>
    </location>
</feature>
<dbReference type="Pfam" id="PF06580">
    <property type="entry name" value="His_kinase"/>
    <property type="match status" value="1"/>
</dbReference>
<evidence type="ECO:0000313" key="4">
    <source>
        <dbReference type="EMBL" id="QCK13824.1"/>
    </source>
</evidence>
<proteinExistence type="predicted"/>
<keyword evidence="1" id="KW-0175">Coiled coil</keyword>
<gene>
    <name evidence="4" type="ORF">DCC35_03135</name>
</gene>
<protein>
    <recommendedName>
        <fullName evidence="3">Signal transduction histidine kinase internal region domain-containing protein</fullName>
    </recommendedName>
</protein>
<organism evidence="4 5">
    <name type="scientific">Mangrovivirga cuniculi</name>
    <dbReference type="NCBI Taxonomy" id="2715131"/>
    <lineage>
        <taxon>Bacteria</taxon>
        <taxon>Pseudomonadati</taxon>
        <taxon>Bacteroidota</taxon>
        <taxon>Cytophagia</taxon>
        <taxon>Cytophagales</taxon>
        <taxon>Mangrovivirgaceae</taxon>
        <taxon>Mangrovivirga</taxon>
    </lineage>
</organism>
<dbReference type="EMBL" id="CP028923">
    <property type="protein sequence ID" value="QCK13824.1"/>
    <property type="molecule type" value="Genomic_DNA"/>
</dbReference>
<dbReference type="SUPFAM" id="SSF55874">
    <property type="entry name" value="ATPase domain of HSP90 chaperone/DNA topoisomerase II/histidine kinase"/>
    <property type="match status" value="1"/>
</dbReference>
<reference evidence="4 5" key="1">
    <citation type="submission" date="2018-04" db="EMBL/GenBank/DDBJ databases">
        <title>Complete genome uncultured novel isolate.</title>
        <authorList>
            <person name="Merlino G."/>
        </authorList>
    </citation>
    <scope>NUCLEOTIDE SEQUENCE [LARGE SCALE GENOMIC DNA]</scope>
    <source>
        <strain evidence="5">R1DC9</strain>
    </source>
</reference>
<dbReference type="PANTHER" id="PTHR34220:SF7">
    <property type="entry name" value="SENSOR HISTIDINE KINASE YPDA"/>
    <property type="match status" value="1"/>
</dbReference>
<dbReference type="KEGG" id="fpf:DCC35_03135"/>
<feature type="transmembrane region" description="Helical" evidence="2">
    <location>
        <begin position="24"/>
        <end position="48"/>
    </location>
</feature>
<keyword evidence="2" id="KW-1133">Transmembrane helix</keyword>
<accession>A0A4D7JYS1</accession>
<keyword evidence="5" id="KW-1185">Reference proteome</keyword>
<dbReference type="RefSeq" id="WP_137089418.1">
    <property type="nucleotide sequence ID" value="NZ_CP028923.1"/>
</dbReference>
<dbReference type="InterPro" id="IPR010559">
    <property type="entry name" value="Sig_transdc_His_kin_internal"/>
</dbReference>
<sequence length="304" mass="34563">MGSNDRYDLFSIGHEKKFSELRGVIRMIIIAGVLILIHLISSNIAYFLAKKIYSSITLIQFINVLNDALLPSLFGRIIDLTIIFFLLSIVESKKAIQEKKLRIAQLEKQVSEISFKALKAQLNPHFLFNSLHSLNSLIGIDDKKARKMVLKISDLLRKMLQHQGHKLIPLKKELNYVNDYLDIEKERFSDRLEIDFQIDSATENIAIPPFLLQPLIENSFKHGISKIEGKGKISLTTKLENDMLRLSLSNSIPEDLSSDPNSIGIGLSNLQHRLTTLNPENKLTFTRANNSYTANIILRNISQL</sequence>
<dbReference type="Gene3D" id="3.30.565.10">
    <property type="entry name" value="Histidine kinase-like ATPase, C-terminal domain"/>
    <property type="match status" value="1"/>
</dbReference>
<evidence type="ECO:0000313" key="5">
    <source>
        <dbReference type="Proteomes" id="UP000298616"/>
    </source>
</evidence>
<evidence type="ECO:0000256" key="1">
    <source>
        <dbReference type="SAM" id="Coils"/>
    </source>
</evidence>
<feature type="domain" description="Signal transduction histidine kinase internal region" evidence="3">
    <location>
        <begin position="115"/>
        <end position="192"/>
    </location>
</feature>
<dbReference type="OrthoDB" id="9792992at2"/>
<dbReference type="GO" id="GO:0016020">
    <property type="term" value="C:membrane"/>
    <property type="evidence" value="ECO:0007669"/>
    <property type="project" value="InterPro"/>
</dbReference>
<dbReference type="AlphaFoldDB" id="A0A4D7JYS1"/>